<dbReference type="GO" id="GO:0016020">
    <property type="term" value="C:membrane"/>
    <property type="evidence" value="ECO:0007669"/>
    <property type="project" value="UniProtKB-SubCell"/>
</dbReference>
<dbReference type="EMBL" id="LXPE01000004">
    <property type="protein sequence ID" value="OBA28191.1"/>
    <property type="molecule type" value="Genomic_DNA"/>
</dbReference>
<evidence type="ECO:0000313" key="7">
    <source>
        <dbReference type="Proteomes" id="UP000092321"/>
    </source>
</evidence>
<accession>A0A1B7THH8</accession>
<keyword evidence="3 5" id="KW-1133">Transmembrane helix</keyword>
<evidence type="ECO:0000256" key="3">
    <source>
        <dbReference type="ARBA" id="ARBA00022989"/>
    </source>
</evidence>
<feature type="transmembrane region" description="Helical" evidence="5">
    <location>
        <begin position="51"/>
        <end position="78"/>
    </location>
</feature>
<dbReference type="Pfam" id="PF23489">
    <property type="entry name" value="V-ATPase_su_f"/>
    <property type="match status" value="1"/>
</dbReference>
<evidence type="ECO:0000256" key="2">
    <source>
        <dbReference type="ARBA" id="ARBA00022692"/>
    </source>
</evidence>
<protein>
    <submittedName>
        <fullName evidence="6">Uncharacterized protein</fullName>
    </submittedName>
</protein>
<evidence type="ECO:0000256" key="1">
    <source>
        <dbReference type="ARBA" id="ARBA00004370"/>
    </source>
</evidence>
<dbReference type="AlphaFoldDB" id="A0A1B7THH8"/>
<evidence type="ECO:0000256" key="4">
    <source>
        <dbReference type="ARBA" id="ARBA00023136"/>
    </source>
</evidence>
<feature type="transmembrane region" description="Helical" evidence="5">
    <location>
        <begin position="12"/>
        <end position="31"/>
    </location>
</feature>
<name>A0A1B7THH8_9ASCO</name>
<comment type="subcellular location">
    <subcellularLocation>
        <location evidence="1">Membrane</location>
    </subcellularLocation>
</comment>
<dbReference type="PROSITE" id="PS51257">
    <property type="entry name" value="PROKAR_LIPOPROTEIN"/>
    <property type="match status" value="1"/>
</dbReference>
<organism evidence="6 7">
    <name type="scientific">Hanseniaspora valbyensis NRRL Y-1626</name>
    <dbReference type="NCBI Taxonomy" id="766949"/>
    <lineage>
        <taxon>Eukaryota</taxon>
        <taxon>Fungi</taxon>
        <taxon>Dikarya</taxon>
        <taxon>Ascomycota</taxon>
        <taxon>Saccharomycotina</taxon>
        <taxon>Saccharomycetes</taxon>
        <taxon>Saccharomycodales</taxon>
        <taxon>Saccharomycodaceae</taxon>
        <taxon>Hanseniaspora</taxon>
    </lineage>
</organism>
<comment type="caution">
    <text evidence="6">The sequence shown here is derived from an EMBL/GenBank/DDBJ whole genome shotgun (WGS) entry which is preliminary data.</text>
</comment>
<sequence>MKPVVGQGKAWFCTVVSIFGCIILSVLGHLYNSGHEEFVGHSVNDPTFEQGVLIAKTIFTTALVYLCLVLFCGSQIYLHNKKDKVRI</sequence>
<reference evidence="7" key="1">
    <citation type="journal article" date="2016" name="Proc. Natl. Acad. Sci. U.S.A.">
        <title>Comparative genomics of biotechnologically important yeasts.</title>
        <authorList>
            <person name="Riley R."/>
            <person name="Haridas S."/>
            <person name="Wolfe K.H."/>
            <person name="Lopes M.R."/>
            <person name="Hittinger C.T."/>
            <person name="Goeker M."/>
            <person name="Salamov A.A."/>
            <person name="Wisecaver J.H."/>
            <person name="Long T.M."/>
            <person name="Calvey C.H."/>
            <person name="Aerts A.L."/>
            <person name="Barry K.W."/>
            <person name="Choi C."/>
            <person name="Clum A."/>
            <person name="Coughlan A.Y."/>
            <person name="Deshpande S."/>
            <person name="Douglass A.P."/>
            <person name="Hanson S.J."/>
            <person name="Klenk H.-P."/>
            <person name="LaButti K.M."/>
            <person name="Lapidus A."/>
            <person name="Lindquist E.A."/>
            <person name="Lipzen A.M."/>
            <person name="Meier-Kolthoff J.P."/>
            <person name="Ohm R.A."/>
            <person name="Otillar R.P."/>
            <person name="Pangilinan J.L."/>
            <person name="Peng Y."/>
            <person name="Rokas A."/>
            <person name="Rosa C.A."/>
            <person name="Scheuner C."/>
            <person name="Sibirny A.A."/>
            <person name="Slot J.C."/>
            <person name="Stielow J.B."/>
            <person name="Sun H."/>
            <person name="Kurtzman C.P."/>
            <person name="Blackwell M."/>
            <person name="Grigoriev I.V."/>
            <person name="Jeffries T.W."/>
        </authorList>
    </citation>
    <scope>NUCLEOTIDE SEQUENCE [LARGE SCALE GENOMIC DNA]</scope>
    <source>
        <strain evidence="7">NRRL Y-1626</strain>
    </source>
</reference>
<dbReference type="InterPro" id="IPR056552">
    <property type="entry name" value="Ribonucl_Kappa"/>
</dbReference>
<evidence type="ECO:0000313" key="6">
    <source>
        <dbReference type="EMBL" id="OBA28191.1"/>
    </source>
</evidence>
<dbReference type="Proteomes" id="UP000092321">
    <property type="component" value="Unassembled WGS sequence"/>
</dbReference>
<keyword evidence="2 5" id="KW-0812">Transmembrane</keyword>
<keyword evidence="7" id="KW-1185">Reference proteome</keyword>
<evidence type="ECO:0000256" key="5">
    <source>
        <dbReference type="SAM" id="Phobius"/>
    </source>
</evidence>
<proteinExistence type="predicted"/>
<gene>
    <name evidence="6" type="ORF">HANVADRAFT_51527</name>
</gene>
<keyword evidence="4 5" id="KW-0472">Membrane</keyword>
<dbReference type="OrthoDB" id="67317at2759"/>